<dbReference type="EMBL" id="PGCK01000006">
    <property type="protein sequence ID" value="MCD1295055.1"/>
    <property type="molecule type" value="Genomic_DNA"/>
</dbReference>
<gene>
    <name evidence="2" type="ORF">CUJ83_08600</name>
</gene>
<keyword evidence="1" id="KW-0812">Transmembrane</keyword>
<keyword evidence="1" id="KW-1133">Transmembrane helix</keyword>
<proteinExistence type="predicted"/>
<dbReference type="RefSeq" id="WP_230741897.1">
    <property type="nucleotide sequence ID" value="NZ_PGCK01000006.1"/>
</dbReference>
<protein>
    <recommendedName>
        <fullName evidence="4">Zincin peptidase</fullName>
    </recommendedName>
</protein>
<keyword evidence="3" id="KW-1185">Reference proteome</keyword>
<comment type="caution">
    <text evidence="2">The sequence shown here is derived from an EMBL/GenBank/DDBJ whole genome shotgun (WGS) entry which is preliminary data.</text>
</comment>
<keyword evidence="1" id="KW-0472">Membrane</keyword>
<evidence type="ECO:0008006" key="4">
    <source>
        <dbReference type="Google" id="ProtNLM"/>
    </source>
</evidence>
<dbReference type="AlphaFoldDB" id="A0AAP2REG4"/>
<dbReference type="InterPro" id="IPR021683">
    <property type="entry name" value="DUF3267"/>
</dbReference>
<evidence type="ECO:0000313" key="3">
    <source>
        <dbReference type="Proteomes" id="UP001320159"/>
    </source>
</evidence>
<name>A0AAP2REG4_9EURY</name>
<feature type="transmembrane region" description="Helical" evidence="1">
    <location>
        <begin position="162"/>
        <end position="186"/>
    </location>
</feature>
<evidence type="ECO:0000256" key="1">
    <source>
        <dbReference type="SAM" id="Phobius"/>
    </source>
</evidence>
<evidence type="ECO:0000313" key="2">
    <source>
        <dbReference type="EMBL" id="MCD1295055.1"/>
    </source>
</evidence>
<feature type="transmembrane region" description="Helical" evidence="1">
    <location>
        <begin position="36"/>
        <end position="58"/>
    </location>
</feature>
<accession>A0AAP2REG4</accession>
<organism evidence="2 3">
    <name type="scientific">Methanooceanicella nereidis</name>
    <dbReference type="NCBI Taxonomy" id="2052831"/>
    <lineage>
        <taxon>Archaea</taxon>
        <taxon>Methanobacteriati</taxon>
        <taxon>Methanobacteriota</taxon>
        <taxon>Stenosarchaea group</taxon>
        <taxon>Methanomicrobia</taxon>
        <taxon>Methanocellales</taxon>
        <taxon>Methanocellaceae</taxon>
        <taxon>Methanooceanicella</taxon>
    </lineage>
</organism>
<feature type="transmembrane region" description="Helical" evidence="1">
    <location>
        <begin position="78"/>
        <end position="103"/>
    </location>
</feature>
<feature type="transmembrane region" description="Helical" evidence="1">
    <location>
        <begin position="134"/>
        <end position="156"/>
    </location>
</feature>
<dbReference type="Proteomes" id="UP001320159">
    <property type="component" value="Unassembled WGS sequence"/>
</dbReference>
<sequence length="207" mass="23012">MGISIKIITKIPKTDNRKHSCLINDQWVLLKEPKNVLTAIMASIPFMAINALITISIIKTFTTIPFLDTGLILNNLSITINLIDILGILLILIIHEFTHLIFIPDFYRSDKTYAGITYAGGYVYTEEVLTRKRYLIISIAPFFILSIILPIILGITGTLSPLMIFLILLNSIGSSVDILSMVLVFLQVPAGSHLVCSGNNTYWKSNS</sequence>
<dbReference type="Pfam" id="PF11667">
    <property type="entry name" value="DUF3267"/>
    <property type="match status" value="1"/>
</dbReference>
<reference evidence="2 3" key="1">
    <citation type="submission" date="2017-11" db="EMBL/GenBank/DDBJ databases">
        <title>Isolation and Characterization of Family Methanocellaceae Species from Potential Methane Hydrate Area Offshore Southwestern Taiwan.</title>
        <authorList>
            <person name="Zhang W.-L."/>
            <person name="Chen W.-C."/>
            <person name="Lai M.-C."/>
            <person name="Chen S.-C."/>
        </authorList>
    </citation>
    <scope>NUCLEOTIDE SEQUENCE [LARGE SCALE GENOMIC DNA]</scope>
    <source>
        <strain evidence="2 3">CWC-04</strain>
    </source>
</reference>